<feature type="transmembrane region" description="Helical" evidence="2">
    <location>
        <begin position="158"/>
        <end position="179"/>
    </location>
</feature>
<keyword evidence="2" id="KW-0812">Transmembrane</keyword>
<comment type="caution">
    <text evidence="3">The sequence shown here is derived from an EMBL/GenBank/DDBJ whole genome shotgun (WGS) entry which is preliminary data.</text>
</comment>
<name>A0A8H2JC06_MYCMU</name>
<reference evidence="3" key="1">
    <citation type="submission" date="2018-01" db="EMBL/GenBank/DDBJ databases">
        <title>Comparative genomics of Mycobacterium mucogenicum and Mycobacterium neoaurum clade members emphasizing tRNA and non-coding RNA.</title>
        <authorList>
            <person name="Behra P.R.K."/>
            <person name="Pettersson B.M.F."/>
            <person name="Das S."/>
            <person name="Dasgupta S."/>
            <person name="Kirsebom L.A."/>
        </authorList>
    </citation>
    <scope>NUCLEOTIDE SEQUENCE</scope>
    <source>
        <strain evidence="3">DSM 44124</strain>
    </source>
</reference>
<keyword evidence="2" id="KW-0472">Membrane</keyword>
<feature type="transmembrane region" description="Helical" evidence="2">
    <location>
        <begin position="307"/>
        <end position="330"/>
    </location>
</feature>
<organism evidence="3">
    <name type="scientific">Mycolicibacterium mucogenicum DSM 44124</name>
    <dbReference type="NCBI Taxonomy" id="1226753"/>
    <lineage>
        <taxon>Bacteria</taxon>
        <taxon>Bacillati</taxon>
        <taxon>Actinomycetota</taxon>
        <taxon>Actinomycetes</taxon>
        <taxon>Mycobacteriales</taxon>
        <taxon>Mycobacteriaceae</taxon>
        <taxon>Mycolicibacterium</taxon>
    </lineage>
</organism>
<feature type="transmembrane region" description="Helical" evidence="2">
    <location>
        <begin position="394"/>
        <end position="416"/>
    </location>
</feature>
<sequence>MAMPNSDAGHNESSSSADPYAEFRRPAGQHYGPPAPHPPLFAGSAQWGAAPPPPQTDHGSGFYQPQASGTGLVLKPWHFLWIAAGVFLLVALFVSSGVGWVLLAAACGLGGAYLRQRQAAAAAPVRQAQAPYPAPMIPLRAMTIPEIFTGTAKIMVRYWPALLGIPVAILVGFALFVYASAATISTVVVKATTTVGAGGLANLDSLMTGMLVLWVVYFAVIAAIALPADALLISLTVIATDRAVRGLPIQSRDVLRQARQRMFAVCRLTLAFYVILFLPQFVFYLILTSSPKVMLAMAGPAGLVLAFLVMFPLYFGLGLLLSLAPIAVVVEGRGIGAALQRSVQLLKPAFGRILGIHVLWSICMVLVLWGYFALLGEQILTNLFDSPVLAAADLLVFAAVVGVMIGFFRVLQALIYTDVRIRQEGYDRELIADWNRAAAGGVAAPPAMTTGRALIAAAAGVAVIAGLTIAVSAFSGPSDDDVINALKADKPTGLFKNGKAVFHVDDLEEAEHGWYVATIKLDDMELEPGTVVLRQDTISGGRLRVVEGPGTDLHFVCPNFPQSVQKLVHSCSYGH</sequence>
<accession>A0A8H2JC06</accession>
<feature type="region of interest" description="Disordered" evidence="1">
    <location>
        <begin position="1"/>
        <end position="62"/>
    </location>
</feature>
<keyword evidence="2" id="KW-1133">Transmembrane helix</keyword>
<feature type="transmembrane region" description="Helical" evidence="2">
    <location>
        <begin position="211"/>
        <end position="240"/>
    </location>
</feature>
<evidence type="ECO:0000256" key="2">
    <source>
        <dbReference type="SAM" id="Phobius"/>
    </source>
</evidence>
<feature type="transmembrane region" description="Helical" evidence="2">
    <location>
        <begin position="453"/>
        <end position="474"/>
    </location>
</feature>
<evidence type="ECO:0000256" key="1">
    <source>
        <dbReference type="SAM" id="MobiDB-lite"/>
    </source>
</evidence>
<protein>
    <submittedName>
        <fullName evidence="3">Uncharacterized protein</fullName>
    </submittedName>
</protein>
<feature type="transmembrane region" description="Helical" evidence="2">
    <location>
        <begin position="79"/>
        <end position="109"/>
    </location>
</feature>
<dbReference type="AlphaFoldDB" id="A0A8H2JC06"/>
<gene>
    <name evidence="3" type="ORF">C1S78_12515</name>
</gene>
<feature type="transmembrane region" description="Helical" evidence="2">
    <location>
        <begin position="350"/>
        <end position="374"/>
    </location>
</feature>
<dbReference type="EMBL" id="POTL01000001">
    <property type="protein sequence ID" value="TLH53076.1"/>
    <property type="molecule type" value="Genomic_DNA"/>
</dbReference>
<proteinExistence type="predicted"/>
<evidence type="ECO:0000313" key="3">
    <source>
        <dbReference type="EMBL" id="TLH53076.1"/>
    </source>
</evidence>
<feature type="transmembrane region" description="Helical" evidence="2">
    <location>
        <begin position="261"/>
        <end position="287"/>
    </location>
</feature>